<comment type="subcellular location">
    <subcellularLocation>
        <location evidence="1">Cytoplasm</location>
    </subcellularLocation>
</comment>
<dbReference type="RefSeq" id="XP_028821069.1">
    <property type="nucleotide sequence ID" value="XM_028965236.1"/>
</dbReference>
<dbReference type="InterPro" id="IPR000215">
    <property type="entry name" value="Serpin_fam"/>
</dbReference>
<dbReference type="InterPro" id="IPR042185">
    <property type="entry name" value="Serpin_sf_2"/>
</dbReference>
<evidence type="ECO:0000256" key="1">
    <source>
        <dbReference type="ARBA" id="ARBA00004496"/>
    </source>
</evidence>
<evidence type="ECO:0000256" key="6">
    <source>
        <dbReference type="ARBA" id="ARBA00022990"/>
    </source>
</evidence>
<gene>
    <name evidence="10" type="primary">LOC114772230</name>
</gene>
<dbReference type="PANTHER" id="PTHR11461">
    <property type="entry name" value="SERINE PROTEASE INHIBITOR, SERPIN"/>
    <property type="match status" value="1"/>
</dbReference>
<dbReference type="InterPro" id="IPR023796">
    <property type="entry name" value="Serpin_dom"/>
</dbReference>
<dbReference type="InterPro" id="IPR042178">
    <property type="entry name" value="Serpin_sf_1"/>
</dbReference>
<organism evidence="10 11">
    <name type="scientific">Denticeps clupeoides</name>
    <name type="common">denticle herring</name>
    <dbReference type="NCBI Taxonomy" id="299321"/>
    <lineage>
        <taxon>Eukaryota</taxon>
        <taxon>Metazoa</taxon>
        <taxon>Chordata</taxon>
        <taxon>Craniata</taxon>
        <taxon>Vertebrata</taxon>
        <taxon>Euteleostomi</taxon>
        <taxon>Actinopterygii</taxon>
        <taxon>Neopterygii</taxon>
        <taxon>Teleostei</taxon>
        <taxon>Clupei</taxon>
        <taxon>Clupeiformes</taxon>
        <taxon>Denticipitoidei</taxon>
        <taxon>Denticipitidae</taxon>
        <taxon>Denticeps</taxon>
    </lineage>
</organism>
<reference evidence="10" key="3">
    <citation type="submission" date="2025-09" db="UniProtKB">
        <authorList>
            <consortium name="Ensembl"/>
        </authorList>
    </citation>
    <scope>IDENTIFICATION</scope>
</reference>
<dbReference type="Gene3D" id="3.30.497.10">
    <property type="entry name" value="Antithrombin, subunit I, domain 2"/>
    <property type="match status" value="1"/>
</dbReference>
<dbReference type="CDD" id="cd19956">
    <property type="entry name" value="serpinB"/>
    <property type="match status" value="1"/>
</dbReference>
<protein>
    <recommendedName>
        <fullName evidence="8">Serpin B6</fullName>
    </recommendedName>
</protein>
<evidence type="ECO:0000256" key="2">
    <source>
        <dbReference type="ARBA" id="ARBA00006426"/>
    </source>
</evidence>
<dbReference type="Ensembl" id="ENSDCDT00010021201.1">
    <property type="protein sequence ID" value="ENSDCDP00010020045.1"/>
    <property type="gene ID" value="ENSDCDG00010009053.1"/>
</dbReference>
<reference evidence="10 11" key="1">
    <citation type="submission" date="2020-06" db="EMBL/GenBank/DDBJ databases">
        <authorList>
            <consortium name="Wellcome Sanger Institute Data Sharing"/>
        </authorList>
    </citation>
    <scope>NUCLEOTIDE SEQUENCE [LARGE SCALE GENOMIC DNA]</scope>
</reference>
<sequence length="377" mass="42665">MELLPAANTKFCLDLFKKISGANKMSNVFYSPVSISSALAMVSLGARGTTATQLNESLHFHTVKGDLHLSFNQLFSELNKKGASYALSLANRLYGDQSYQFHEAFLKDTNRHYLAELESVDFQSDPEAARMRINSWVEEQTAEKIKELLPGGTVDSLTKLLLVNAIYFKGNWEEKFTRTSESEFYLNKNDKTSVVMMHHEFDSIPMSYNEEAQCQILELPYVGKDLSMFVMLPFQIEDNTTGLQKLEQDLTHERLLALTHPDKMHKGRVMVSLPRFKMEETYNLKDVLLSMGIVDAFDPCRCDLSGMSSGRDLVMSKVVHKSFIEVNEEGTEAAAATGIQIMLCCMPPSFVADHPFLFFIRHNPTQTILFFGRFSSP</sequence>
<comment type="similarity">
    <text evidence="2">Belongs to the serpin family. Ov-serpin subfamily.</text>
</comment>
<dbReference type="PROSITE" id="PS00284">
    <property type="entry name" value="SERPIN"/>
    <property type="match status" value="1"/>
</dbReference>
<dbReference type="FunFam" id="2.30.39.10:FF:000001">
    <property type="entry name" value="Serpin family B member 2"/>
    <property type="match status" value="1"/>
</dbReference>
<dbReference type="Gene3D" id="2.30.39.10">
    <property type="entry name" value="Alpha-1-antitrypsin, domain 1"/>
    <property type="match status" value="1"/>
</dbReference>
<dbReference type="Pfam" id="PF00079">
    <property type="entry name" value="Serpin"/>
    <property type="match status" value="1"/>
</dbReference>
<proteinExistence type="inferred from homology"/>
<dbReference type="FunFam" id="3.30.497.10:FF:000001">
    <property type="entry name" value="Serine protease inhibitor"/>
    <property type="match status" value="1"/>
</dbReference>
<dbReference type="SMART" id="SM00093">
    <property type="entry name" value="SERPIN"/>
    <property type="match status" value="1"/>
</dbReference>
<dbReference type="GO" id="GO:0005737">
    <property type="term" value="C:cytoplasm"/>
    <property type="evidence" value="ECO:0007669"/>
    <property type="project" value="UniProtKB-SubCell"/>
</dbReference>
<feature type="domain" description="Serpin" evidence="9">
    <location>
        <begin position="13"/>
        <end position="377"/>
    </location>
</feature>
<evidence type="ECO:0000256" key="7">
    <source>
        <dbReference type="ARBA" id="ARBA00038828"/>
    </source>
</evidence>
<dbReference type="GO" id="GO:0004867">
    <property type="term" value="F:serine-type endopeptidase inhibitor activity"/>
    <property type="evidence" value="ECO:0007669"/>
    <property type="project" value="UniProtKB-KW"/>
</dbReference>
<evidence type="ECO:0000313" key="10">
    <source>
        <dbReference type="Ensembl" id="ENSDCDP00010020045.1"/>
    </source>
</evidence>
<dbReference type="InterPro" id="IPR023795">
    <property type="entry name" value="Serpin_CS"/>
</dbReference>
<evidence type="ECO:0000256" key="8">
    <source>
        <dbReference type="ARBA" id="ARBA00039202"/>
    </source>
</evidence>
<keyword evidence="3" id="KW-0963">Cytoplasm</keyword>
<evidence type="ECO:0000256" key="4">
    <source>
        <dbReference type="ARBA" id="ARBA00022690"/>
    </source>
</evidence>
<dbReference type="InterPro" id="IPR036186">
    <property type="entry name" value="Serpin_sf"/>
</dbReference>
<dbReference type="SUPFAM" id="SSF56574">
    <property type="entry name" value="Serpins"/>
    <property type="match status" value="1"/>
</dbReference>
<evidence type="ECO:0000259" key="9">
    <source>
        <dbReference type="SMART" id="SM00093"/>
    </source>
</evidence>
<name>A0AAY4BGJ1_9TELE</name>
<keyword evidence="6" id="KW-0007">Acetylation</keyword>
<comment type="subunit">
    <text evidence="7">Forms a complex with the monomeric form of beta-tryptase.</text>
</comment>
<dbReference type="Proteomes" id="UP000694580">
    <property type="component" value="Chromosome 2"/>
</dbReference>
<dbReference type="AlphaFoldDB" id="A0AAY4BGJ1"/>
<accession>A0AAY4BGJ1</accession>
<keyword evidence="4" id="KW-0646">Protease inhibitor</keyword>
<evidence type="ECO:0000256" key="5">
    <source>
        <dbReference type="ARBA" id="ARBA00022900"/>
    </source>
</evidence>
<dbReference type="PANTHER" id="PTHR11461:SF204">
    <property type="entry name" value="SERPIN B6"/>
    <property type="match status" value="1"/>
</dbReference>
<dbReference type="GeneTree" id="ENSGT00940000154835"/>
<reference evidence="10" key="2">
    <citation type="submission" date="2025-08" db="UniProtKB">
        <authorList>
            <consortium name="Ensembl"/>
        </authorList>
    </citation>
    <scope>IDENTIFICATION</scope>
</reference>
<evidence type="ECO:0000256" key="3">
    <source>
        <dbReference type="ARBA" id="ARBA00022490"/>
    </source>
</evidence>
<keyword evidence="5" id="KW-0722">Serine protease inhibitor</keyword>
<keyword evidence="11" id="KW-1185">Reference proteome</keyword>
<dbReference type="GO" id="GO:0005615">
    <property type="term" value="C:extracellular space"/>
    <property type="evidence" value="ECO:0007669"/>
    <property type="project" value="InterPro"/>
</dbReference>
<dbReference type="GeneID" id="114772230"/>
<evidence type="ECO:0000313" key="11">
    <source>
        <dbReference type="Proteomes" id="UP000694580"/>
    </source>
</evidence>